<reference evidence="2 3" key="1">
    <citation type="journal article" date="2012" name="Science">
        <title>The Paleozoic origin of enzymatic lignin decomposition reconstructed from 31 fungal genomes.</title>
        <authorList>
            <person name="Floudas D."/>
            <person name="Binder M."/>
            <person name="Riley R."/>
            <person name="Barry K."/>
            <person name="Blanchette R.A."/>
            <person name="Henrissat B."/>
            <person name="Martinez A.T."/>
            <person name="Otillar R."/>
            <person name="Spatafora J.W."/>
            <person name="Yadav J.S."/>
            <person name="Aerts A."/>
            <person name="Benoit I."/>
            <person name="Boyd A."/>
            <person name="Carlson A."/>
            <person name="Copeland A."/>
            <person name="Coutinho P.M."/>
            <person name="de Vries R.P."/>
            <person name="Ferreira P."/>
            <person name="Findley K."/>
            <person name="Foster B."/>
            <person name="Gaskell J."/>
            <person name="Glotzer D."/>
            <person name="Gorecki P."/>
            <person name="Heitman J."/>
            <person name="Hesse C."/>
            <person name="Hori C."/>
            <person name="Igarashi K."/>
            <person name="Jurgens J.A."/>
            <person name="Kallen N."/>
            <person name="Kersten P."/>
            <person name="Kohler A."/>
            <person name="Kuees U."/>
            <person name="Kumar T.K.A."/>
            <person name="Kuo A."/>
            <person name="LaButti K."/>
            <person name="Larrondo L.F."/>
            <person name="Lindquist E."/>
            <person name="Ling A."/>
            <person name="Lombard V."/>
            <person name="Lucas S."/>
            <person name="Lundell T."/>
            <person name="Martin R."/>
            <person name="McLaughlin D.J."/>
            <person name="Morgenstern I."/>
            <person name="Morin E."/>
            <person name="Murat C."/>
            <person name="Nagy L.G."/>
            <person name="Nolan M."/>
            <person name="Ohm R.A."/>
            <person name="Patyshakuliyeva A."/>
            <person name="Rokas A."/>
            <person name="Ruiz-Duenas F.J."/>
            <person name="Sabat G."/>
            <person name="Salamov A."/>
            <person name="Samejima M."/>
            <person name="Schmutz J."/>
            <person name="Slot J.C."/>
            <person name="St John F."/>
            <person name="Stenlid J."/>
            <person name="Sun H."/>
            <person name="Sun S."/>
            <person name="Syed K."/>
            <person name="Tsang A."/>
            <person name="Wiebenga A."/>
            <person name="Young D."/>
            <person name="Pisabarro A."/>
            <person name="Eastwood D.C."/>
            <person name="Martin F."/>
            <person name="Cullen D."/>
            <person name="Grigoriev I.V."/>
            <person name="Hibbett D.S."/>
        </authorList>
    </citation>
    <scope>NUCLEOTIDE SEQUENCE</scope>
    <source>
        <strain evidence="3">FP-58527</strain>
    </source>
</reference>
<feature type="region of interest" description="Disordered" evidence="1">
    <location>
        <begin position="572"/>
        <end position="599"/>
    </location>
</feature>
<protein>
    <submittedName>
        <fullName evidence="2">Uncharacterized protein</fullName>
    </submittedName>
</protein>
<dbReference type="HOGENOM" id="CLU_386856_0_0_1"/>
<accession>S8FEC2</accession>
<organism evidence="2 3">
    <name type="scientific">Fomitopsis schrenkii</name>
    <name type="common">Brown rot fungus</name>
    <dbReference type="NCBI Taxonomy" id="2126942"/>
    <lineage>
        <taxon>Eukaryota</taxon>
        <taxon>Fungi</taxon>
        <taxon>Dikarya</taxon>
        <taxon>Basidiomycota</taxon>
        <taxon>Agaricomycotina</taxon>
        <taxon>Agaricomycetes</taxon>
        <taxon>Polyporales</taxon>
        <taxon>Fomitopsis</taxon>
    </lineage>
</organism>
<feature type="compositionally biased region" description="Polar residues" evidence="1">
    <location>
        <begin position="703"/>
        <end position="714"/>
    </location>
</feature>
<dbReference type="InParanoid" id="S8FEC2"/>
<dbReference type="EMBL" id="KE504153">
    <property type="protein sequence ID" value="EPS99855.1"/>
    <property type="molecule type" value="Genomic_DNA"/>
</dbReference>
<evidence type="ECO:0000256" key="1">
    <source>
        <dbReference type="SAM" id="MobiDB-lite"/>
    </source>
</evidence>
<evidence type="ECO:0000313" key="3">
    <source>
        <dbReference type="Proteomes" id="UP000015241"/>
    </source>
</evidence>
<sequence length="714" mass="78158">MSPPFTLGGPRIVSPDEDNYHSSNYTFNNYTKESPSGQPNYNDNKLSKDVFGTLLEEQEFPILEDREEIRKIDKDQWEDIRAFIDKESSILRYFSFHYMLSRQELHIGSPGANHEAGIDAQSESFQDAINLCTLYQKFCQDRNRSLVTRYARSNVPDGIVGVHLCYTVVDSLDREHGVISIWQDLAVFKTTESVVSTIVCLSQRRKSLIEQHQAVVEADLAIAASVAAAAVAAAAAEAEAAEAEAGTDETDTRAADTMAVAEVAAAAATEAAAAADAAARAVERGQGPRLWGCLKYVFEDLVPPGPGQQPQEDDLCEGGGTAIDVLSQGWIRKGVVLAKRIKAFWFTFNTADGEAVGKLIKTCTTPAEWVRAGYTVPLLHTYKREELKKNAPISGLTVDEILDARTKVLQRWVNGVQDGRTLAIRQLGECVARLHMRLQRVQSTYPLVPANDPLRKRRTNKTLVTLDVHRIIDIENLVDDLDQDNLHDMPNPTNALIQGVWNGGRLHTIQELTMFGHRDMIPALPIEAEEDEDTPTLKRTYTDLMASVWPAIRRMQGDKDPGDDEILEQEYKRHHMLSPPPPILPRRLKPNPEPSQGTLDYVAAHLPEDSTSQDPMFKPKLKVSGSAKLNVLRKSNHTTTRAGAAPSQAGPSGAVASRPVVSRIVASRAGPSSRAESSRAGPSQARGNAAPGNAASGEGEASDLSNLTNLSISD</sequence>
<dbReference type="AlphaFoldDB" id="S8FEC2"/>
<dbReference type="Proteomes" id="UP000015241">
    <property type="component" value="Unassembled WGS sequence"/>
</dbReference>
<feature type="compositionally biased region" description="Low complexity" evidence="1">
    <location>
        <begin position="642"/>
        <end position="657"/>
    </location>
</feature>
<proteinExistence type="predicted"/>
<feature type="compositionally biased region" description="Polar residues" evidence="1">
    <location>
        <begin position="21"/>
        <end position="43"/>
    </location>
</feature>
<feature type="region of interest" description="Disordered" evidence="1">
    <location>
        <begin position="1"/>
        <end position="43"/>
    </location>
</feature>
<gene>
    <name evidence="2" type="ORF">FOMPIDRAFT_1050198</name>
</gene>
<evidence type="ECO:0000313" key="2">
    <source>
        <dbReference type="EMBL" id="EPS99855.1"/>
    </source>
</evidence>
<name>S8FEC2_FOMSC</name>
<feature type="region of interest" description="Disordered" evidence="1">
    <location>
        <begin position="636"/>
        <end position="714"/>
    </location>
</feature>
<keyword evidence="3" id="KW-1185">Reference proteome</keyword>